<protein>
    <recommendedName>
        <fullName evidence="1">Prolyl 3,4-dihydroxylase TPA1/OFD1 N-terminal domain-containing protein</fullName>
    </recommendedName>
</protein>
<dbReference type="Pfam" id="PF13661">
    <property type="entry name" value="2OG-FeII_Oxy_4"/>
    <property type="match status" value="1"/>
</dbReference>
<keyword evidence="3" id="KW-1185">Reference proteome</keyword>
<organism evidence="2 3">
    <name type="scientific">Iodidimonas nitroreducens</name>
    <dbReference type="NCBI Taxonomy" id="1236968"/>
    <lineage>
        <taxon>Bacteria</taxon>
        <taxon>Pseudomonadati</taxon>
        <taxon>Pseudomonadota</taxon>
        <taxon>Alphaproteobacteria</taxon>
        <taxon>Iodidimonadales</taxon>
        <taxon>Iodidimonadaceae</taxon>
        <taxon>Iodidimonas</taxon>
    </lineage>
</organism>
<dbReference type="RefSeq" id="WP_313979804.1">
    <property type="nucleotide sequence ID" value="NZ_BKCN01000005.1"/>
</dbReference>
<dbReference type="InterPro" id="IPR051842">
    <property type="entry name" value="uS12_prolyl_hydroxylase"/>
</dbReference>
<evidence type="ECO:0000259" key="1">
    <source>
        <dbReference type="Pfam" id="PF13661"/>
    </source>
</evidence>
<dbReference type="GO" id="GO:0006449">
    <property type="term" value="P:regulation of translational termination"/>
    <property type="evidence" value="ECO:0007669"/>
    <property type="project" value="TreeGrafter"/>
</dbReference>
<dbReference type="Proteomes" id="UP000324996">
    <property type="component" value="Unassembled WGS sequence"/>
</dbReference>
<dbReference type="PANTHER" id="PTHR12117">
    <property type="entry name" value="HISTONE ACETYLTRANSFERASE COMPLEX"/>
    <property type="match status" value="1"/>
</dbReference>
<evidence type="ECO:0000313" key="2">
    <source>
        <dbReference type="EMBL" id="GER03627.1"/>
    </source>
</evidence>
<dbReference type="AlphaFoldDB" id="A0A5A7N6L0"/>
<sequence>MEKEHRRLAYVFGFTPEWRTDWGGYLNFFDERGDITWGLIPRFNVLNLFATRHPHAVGQVAPFAGAPRLSITGWYRDQ</sequence>
<accession>A0A5A7N6L0</accession>
<comment type="caution">
    <text evidence="2">The sequence shown here is derived from an EMBL/GenBank/DDBJ whole genome shotgun (WGS) entry which is preliminary data.</text>
</comment>
<dbReference type="InterPro" id="IPR039558">
    <property type="entry name" value="TPA1/OFD1_N"/>
</dbReference>
<dbReference type="GO" id="GO:0005737">
    <property type="term" value="C:cytoplasm"/>
    <property type="evidence" value="ECO:0007669"/>
    <property type="project" value="TreeGrafter"/>
</dbReference>
<dbReference type="GO" id="GO:0031543">
    <property type="term" value="F:peptidyl-proline dioxygenase activity"/>
    <property type="evidence" value="ECO:0007669"/>
    <property type="project" value="TreeGrafter"/>
</dbReference>
<dbReference type="EMBL" id="BKCN01000005">
    <property type="protein sequence ID" value="GER03627.1"/>
    <property type="molecule type" value="Genomic_DNA"/>
</dbReference>
<evidence type="ECO:0000313" key="3">
    <source>
        <dbReference type="Proteomes" id="UP000324996"/>
    </source>
</evidence>
<reference evidence="2 3" key="1">
    <citation type="submission" date="2019-09" db="EMBL/GenBank/DDBJ databases">
        <title>NBRP : Genome information of microbial organism related human and environment.</title>
        <authorList>
            <person name="Hattori M."/>
            <person name="Oshima K."/>
            <person name="Inaba H."/>
            <person name="Suda W."/>
            <person name="Sakamoto M."/>
            <person name="Iino T."/>
            <person name="Kitahara M."/>
            <person name="Oshida Y."/>
            <person name="Iida T."/>
            <person name="Kudo T."/>
            <person name="Itoh T."/>
            <person name="Ohkuma M."/>
        </authorList>
    </citation>
    <scope>NUCLEOTIDE SEQUENCE [LARGE SCALE GENOMIC DNA]</scope>
    <source>
        <strain evidence="2 3">Q-1</strain>
    </source>
</reference>
<name>A0A5A7N6L0_9PROT</name>
<dbReference type="PANTHER" id="PTHR12117:SF0">
    <property type="entry name" value="PROLYL 3-HYDROXYLASE OGFOD1"/>
    <property type="match status" value="1"/>
</dbReference>
<gene>
    <name evidence="2" type="ORF">JCM17846_13090</name>
</gene>
<dbReference type="Gene3D" id="2.60.120.620">
    <property type="entry name" value="q2cbj1_9rhob like domain"/>
    <property type="match status" value="1"/>
</dbReference>
<proteinExistence type="predicted"/>
<feature type="domain" description="Prolyl 3,4-dihydroxylase TPA1/OFD1 N-terminal" evidence="1">
    <location>
        <begin position="4"/>
        <end position="76"/>
    </location>
</feature>